<dbReference type="STRING" id="1855912.LuPra_01215"/>
<dbReference type="PROSITE" id="PS50042">
    <property type="entry name" value="CNMP_BINDING_3"/>
    <property type="match status" value="1"/>
</dbReference>
<dbReference type="InterPro" id="IPR018490">
    <property type="entry name" value="cNMP-bd_dom_sf"/>
</dbReference>
<dbReference type="InterPro" id="IPR000595">
    <property type="entry name" value="cNMP-bd_dom"/>
</dbReference>
<keyword evidence="3" id="KW-1185">Reference proteome</keyword>
<dbReference type="InterPro" id="IPR014710">
    <property type="entry name" value="RmlC-like_jellyroll"/>
</dbReference>
<dbReference type="Proteomes" id="UP000076079">
    <property type="component" value="Chromosome"/>
</dbReference>
<reference evidence="2 3" key="1">
    <citation type="journal article" date="2016" name="Genome Announc.">
        <title>First Complete Genome Sequence of a Subdivision 6 Acidobacterium Strain.</title>
        <authorList>
            <person name="Huang S."/>
            <person name="Vieira S."/>
            <person name="Bunk B."/>
            <person name="Riedel T."/>
            <person name="Sproer C."/>
            <person name="Overmann J."/>
        </authorList>
    </citation>
    <scope>NUCLEOTIDE SEQUENCE [LARGE SCALE GENOMIC DNA]</scope>
    <source>
        <strain evidence="3">DSM 100886 HEG_-6_39</strain>
    </source>
</reference>
<dbReference type="SUPFAM" id="SSF51206">
    <property type="entry name" value="cAMP-binding domain-like"/>
    <property type="match status" value="1"/>
</dbReference>
<evidence type="ECO:0000259" key="1">
    <source>
        <dbReference type="PROSITE" id="PS50042"/>
    </source>
</evidence>
<dbReference type="KEGG" id="abac:LuPra_01215"/>
<dbReference type="CDD" id="cd00038">
    <property type="entry name" value="CAP_ED"/>
    <property type="match status" value="1"/>
</dbReference>
<dbReference type="OrthoDB" id="9798104at2"/>
<name>A0A143PHJ5_LUTPR</name>
<protein>
    <submittedName>
        <fullName evidence="2">Cyclic nucleotide-binding domain protein</fullName>
    </submittedName>
</protein>
<sequence length="157" mass="17246">MDTQTPLTTVEKAAFLTEVDLFREVPSDTLAELAARMEDGWHEPGDVLLEPDMPDVRLWVVLSGRMRVTYGDEPRPDLGRGDAFGLLASLGLPQLETITVAEPCRTLSVAPDEYLDAIADSTAFAIANLRALGRRIRACEQRVTTQAPRPPVADDTR</sequence>
<accession>A0A143PHJ5</accession>
<dbReference type="SMART" id="SM00100">
    <property type="entry name" value="cNMP"/>
    <property type="match status" value="1"/>
</dbReference>
<reference evidence="3" key="2">
    <citation type="submission" date="2016-04" db="EMBL/GenBank/DDBJ databases">
        <title>First Complete Genome Sequence of a Subdivision 6 Acidobacterium.</title>
        <authorList>
            <person name="Huang S."/>
            <person name="Vieira S."/>
            <person name="Bunk B."/>
            <person name="Riedel T."/>
            <person name="Sproeer C."/>
            <person name="Overmann J."/>
        </authorList>
    </citation>
    <scope>NUCLEOTIDE SEQUENCE [LARGE SCALE GENOMIC DNA]</scope>
    <source>
        <strain evidence="3">DSM 100886 HEG_-6_39</strain>
    </source>
</reference>
<organism evidence="2 3">
    <name type="scientific">Luteitalea pratensis</name>
    <dbReference type="NCBI Taxonomy" id="1855912"/>
    <lineage>
        <taxon>Bacteria</taxon>
        <taxon>Pseudomonadati</taxon>
        <taxon>Acidobacteriota</taxon>
        <taxon>Vicinamibacteria</taxon>
        <taxon>Vicinamibacterales</taxon>
        <taxon>Vicinamibacteraceae</taxon>
        <taxon>Luteitalea</taxon>
    </lineage>
</organism>
<dbReference type="EMBL" id="CP015136">
    <property type="protein sequence ID" value="AMY08027.1"/>
    <property type="molecule type" value="Genomic_DNA"/>
</dbReference>
<dbReference type="Pfam" id="PF00027">
    <property type="entry name" value="cNMP_binding"/>
    <property type="match status" value="1"/>
</dbReference>
<feature type="domain" description="Cyclic nucleotide-binding" evidence="1">
    <location>
        <begin position="21"/>
        <end position="100"/>
    </location>
</feature>
<evidence type="ECO:0000313" key="2">
    <source>
        <dbReference type="EMBL" id="AMY08027.1"/>
    </source>
</evidence>
<dbReference type="Gene3D" id="2.60.120.10">
    <property type="entry name" value="Jelly Rolls"/>
    <property type="match status" value="1"/>
</dbReference>
<dbReference type="RefSeq" id="WP_157898793.1">
    <property type="nucleotide sequence ID" value="NZ_CP015136.1"/>
</dbReference>
<proteinExistence type="predicted"/>
<evidence type="ECO:0000313" key="3">
    <source>
        <dbReference type="Proteomes" id="UP000076079"/>
    </source>
</evidence>
<gene>
    <name evidence="2" type="ORF">LuPra_01215</name>
</gene>
<dbReference type="AlphaFoldDB" id="A0A143PHJ5"/>